<protein>
    <submittedName>
        <fullName evidence="1">Uncharacterized protein</fullName>
    </submittedName>
</protein>
<evidence type="ECO:0000313" key="2">
    <source>
        <dbReference type="Proteomes" id="UP000831701"/>
    </source>
</evidence>
<dbReference type="Proteomes" id="UP000831701">
    <property type="component" value="Chromosome 24"/>
</dbReference>
<sequence>MRTAYRKGTSEPPPSWCQDNKLKLNRQQNKGADRGLQEEAERRTRSPLHQWDHGGESQRLQVPRGSHQREDLTWTHHTDFITKSARQRLFFLRRLRRDSTWTPGSSAASTGREDPTGCITGIAAAPFST</sequence>
<gene>
    <name evidence="1" type="ORF">L3Q82_005888</name>
</gene>
<organism evidence="1 2">
    <name type="scientific">Scortum barcoo</name>
    <name type="common">barcoo grunter</name>
    <dbReference type="NCBI Taxonomy" id="214431"/>
    <lineage>
        <taxon>Eukaryota</taxon>
        <taxon>Metazoa</taxon>
        <taxon>Chordata</taxon>
        <taxon>Craniata</taxon>
        <taxon>Vertebrata</taxon>
        <taxon>Euteleostomi</taxon>
        <taxon>Actinopterygii</taxon>
        <taxon>Neopterygii</taxon>
        <taxon>Teleostei</taxon>
        <taxon>Neoteleostei</taxon>
        <taxon>Acanthomorphata</taxon>
        <taxon>Eupercaria</taxon>
        <taxon>Centrarchiformes</taxon>
        <taxon>Terapontoidei</taxon>
        <taxon>Terapontidae</taxon>
        <taxon>Scortum</taxon>
    </lineage>
</organism>
<keyword evidence="2" id="KW-1185">Reference proteome</keyword>
<proteinExistence type="predicted"/>
<name>A0ACB8V7M6_9TELE</name>
<accession>A0ACB8V7M6</accession>
<reference evidence="1" key="1">
    <citation type="submission" date="2022-04" db="EMBL/GenBank/DDBJ databases">
        <title>Jade perch genome.</title>
        <authorList>
            <person name="Chao B."/>
        </authorList>
    </citation>
    <scope>NUCLEOTIDE SEQUENCE</scope>
    <source>
        <strain evidence="1">CB-2022</strain>
    </source>
</reference>
<comment type="caution">
    <text evidence="1">The sequence shown here is derived from an EMBL/GenBank/DDBJ whole genome shotgun (WGS) entry which is preliminary data.</text>
</comment>
<dbReference type="EMBL" id="CM041554">
    <property type="protein sequence ID" value="KAI3351345.1"/>
    <property type="molecule type" value="Genomic_DNA"/>
</dbReference>
<evidence type="ECO:0000313" key="1">
    <source>
        <dbReference type="EMBL" id="KAI3351345.1"/>
    </source>
</evidence>